<evidence type="ECO:0000313" key="1">
    <source>
        <dbReference type="EMBL" id="MDN3591334.1"/>
    </source>
</evidence>
<dbReference type="Proteomes" id="UP001224644">
    <property type="component" value="Unassembled WGS sequence"/>
</dbReference>
<evidence type="ECO:0000313" key="2">
    <source>
        <dbReference type="Proteomes" id="UP001224644"/>
    </source>
</evidence>
<proteinExistence type="predicted"/>
<protein>
    <submittedName>
        <fullName evidence="1">Uncharacterized protein</fullName>
    </submittedName>
</protein>
<accession>A0ABT8BGT3</accession>
<dbReference type="RefSeq" id="WP_238223161.1">
    <property type="nucleotide sequence ID" value="NZ_BPQD01000004.1"/>
</dbReference>
<name>A0ABT8BGT3_9HYPH</name>
<organism evidence="1 2">
    <name type="scientific">Methylobacterium adhaesivum</name>
    <dbReference type="NCBI Taxonomy" id="333297"/>
    <lineage>
        <taxon>Bacteria</taxon>
        <taxon>Pseudomonadati</taxon>
        <taxon>Pseudomonadota</taxon>
        <taxon>Alphaproteobacteria</taxon>
        <taxon>Hyphomicrobiales</taxon>
        <taxon>Methylobacteriaceae</taxon>
        <taxon>Methylobacterium</taxon>
    </lineage>
</organism>
<sequence>MQDHLAVVVGAGRRLDYEPEHFDAYGDLGREEETIGPVIPIDAMPGKGVLRGVIAYDCNPLQRALGWSIISVLQPLEFEILPKAAP</sequence>
<reference evidence="2" key="1">
    <citation type="journal article" date="2019" name="Int. J. Syst. Evol. Microbiol.">
        <title>The Global Catalogue of Microorganisms (GCM) 10K type strain sequencing project: providing services to taxonomists for standard genome sequencing and annotation.</title>
        <authorList>
            <consortium name="The Broad Institute Genomics Platform"/>
            <consortium name="The Broad Institute Genome Sequencing Center for Infectious Disease"/>
            <person name="Wu L."/>
            <person name="Ma J."/>
        </authorList>
    </citation>
    <scope>NUCLEOTIDE SEQUENCE [LARGE SCALE GENOMIC DNA]</scope>
    <source>
        <strain evidence="2">CECT 7069</strain>
    </source>
</reference>
<gene>
    <name evidence="1" type="ORF">QWZ12_12000</name>
</gene>
<dbReference type="EMBL" id="JAUFPX010000008">
    <property type="protein sequence ID" value="MDN3591334.1"/>
    <property type="molecule type" value="Genomic_DNA"/>
</dbReference>
<comment type="caution">
    <text evidence="1">The sequence shown here is derived from an EMBL/GenBank/DDBJ whole genome shotgun (WGS) entry which is preliminary data.</text>
</comment>
<keyword evidence="2" id="KW-1185">Reference proteome</keyword>